<dbReference type="EMBL" id="JGZL01000015">
    <property type="protein sequence ID" value="KFI85991.1"/>
    <property type="molecule type" value="Genomic_DNA"/>
</dbReference>
<keyword evidence="2" id="KW-0238">DNA-binding</keyword>
<feature type="domain" description="Tyr recombinase" evidence="4">
    <location>
        <begin position="179"/>
        <end position="399"/>
    </location>
</feature>
<dbReference type="CDD" id="cd01189">
    <property type="entry name" value="INT_ICEBs1_C_like"/>
    <property type="match status" value="1"/>
</dbReference>
<evidence type="ECO:0000313" key="6">
    <source>
        <dbReference type="Proteomes" id="UP000029078"/>
    </source>
</evidence>
<dbReference type="GO" id="GO:0003677">
    <property type="term" value="F:DNA binding"/>
    <property type="evidence" value="ECO:0007669"/>
    <property type="project" value="UniProtKB-KW"/>
</dbReference>
<dbReference type="InterPro" id="IPR013762">
    <property type="entry name" value="Integrase-like_cat_sf"/>
</dbReference>
<comment type="similarity">
    <text evidence="1">Belongs to the 'phage' integrase family.</text>
</comment>
<evidence type="ECO:0000256" key="3">
    <source>
        <dbReference type="ARBA" id="ARBA00023172"/>
    </source>
</evidence>
<evidence type="ECO:0000313" key="5">
    <source>
        <dbReference type="EMBL" id="KFI85991.1"/>
    </source>
</evidence>
<dbReference type="eggNOG" id="COG0582">
    <property type="taxonomic scope" value="Bacteria"/>
</dbReference>
<comment type="caution">
    <text evidence="5">The sequence shown here is derived from an EMBL/GenBank/DDBJ whole genome shotgun (WGS) entry which is preliminary data.</text>
</comment>
<evidence type="ECO:0000256" key="2">
    <source>
        <dbReference type="ARBA" id="ARBA00023125"/>
    </source>
</evidence>
<keyword evidence="6" id="KW-1185">Reference proteome</keyword>
<sequence length="406" mass="46446">MAKRETSGEIKELERGRRYSIRVRLAPDDTHQSWHWSKSRKVQGNKAEATAALVAYRQELEDARSGKSVTVGEYATDFQAKRRALGKVSSLTIERDQHEIDRIVKFLGDVRVVDLDAQRIEKAYLHMAEQDNASPDAIHKVHMKLAQIMRKAYLEELIERNPCDAVEDIKRPKVSPQKRKETRITKEQALEFVHKLKNEPQDGRIVAVWLGLATGLRRGEALALVWEDVDLENARLRIRKQYGKEKVLKDPKTAKSRRTISIDNQTVEFLTKWKTKQAGLFAEVGLTLQESSPVCSNDLCVFLDPDNFSRWRRKFYVEEGLAHYAHESTYIDRRGIERVKRSGYIGPNFQALRRAQATLLVAGGVDPKTVQARLGHESLNTTLNIYAEEVGENDRKAADFMGKLLE</sequence>
<dbReference type="SUPFAM" id="SSF56349">
    <property type="entry name" value="DNA breaking-rejoining enzymes"/>
    <property type="match status" value="1"/>
</dbReference>
<dbReference type="InterPro" id="IPR010998">
    <property type="entry name" value="Integrase_recombinase_N"/>
</dbReference>
<dbReference type="RefSeq" id="WP_004219153.1">
    <property type="nucleotide sequence ID" value="NZ_JGZL01000015.1"/>
</dbReference>
<keyword evidence="3" id="KW-0233">DNA recombination</keyword>
<dbReference type="InterPro" id="IPR050090">
    <property type="entry name" value="Tyrosine_recombinase_XerCD"/>
</dbReference>
<dbReference type="GO" id="GO:0015074">
    <property type="term" value="P:DNA integration"/>
    <property type="evidence" value="ECO:0007669"/>
    <property type="project" value="InterPro"/>
</dbReference>
<dbReference type="GeneID" id="29695796"/>
<dbReference type="GO" id="GO:0006310">
    <property type="term" value="P:DNA recombination"/>
    <property type="evidence" value="ECO:0007669"/>
    <property type="project" value="UniProtKB-KW"/>
</dbReference>
<evidence type="ECO:0000259" key="4">
    <source>
        <dbReference type="PROSITE" id="PS51898"/>
    </source>
</evidence>
<dbReference type="PROSITE" id="PS51898">
    <property type="entry name" value="TYR_RECOMBINASE"/>
    <property type="match status" value="1"/>
</dbReference>
<dbReference type="Gene3D" id="1.10.150.130">
    <property type="match status" value="1"/>
</dbReference>
<organism evidence="5 6">
    <name type="scientific">Bifidobacterium ruminantium</name>
    <dbReference type="NCBI Taxonomy" id="78346"/>
    <lineage>
        <taxon>Bacteria</taxon>
        <taxon>Bacillati</taxon>
        <taxon>Actinomycetota</taxon>
        <taxon>Actinomycetes</taxon>
        <taxon>Bifidobacteriales</taxon>
        <taxon>Bifidobacteriaceae</taxon>
        <taxon>Bifidobacterium</taxon>
    </lineage>
</organism>
<evidence type="ECO:0000256" key="1">
    <source>
        <dbReference type="ARBA" id="ARBA00008857"/>
    </source>
</evidence>
<dbReference type="InterPro" id="IPR011010">
    <property type="entry name" value="DNA_brk_join_enz"/>
</dbReference>
<dbReference type="PANTHER" id="PTHR30349">
    <property type="entry name" value="PHAGE INTEGRASE-RELATED"/>
    <property type="match status" value="1"/>
</dbReference>
<proteinExistence type="inferred from homology"/>
<protein>
    <submittedName>
        <fullName evidence="5">Putative phage integrase family protein</fullName>
    </submittedName>
</protein>
<accession>A0A087CRU1</accession>
<dbReference type="AlphaFoldDB" id="A0A087CRU1"/>
<name>A0A087CRU1_BIFRU</name>
<reference evidence="5 6" key="1">
    <citation type="submission" date="2014-03" db="EMBL/GenBank/DDBJ databases">
        <title>Genomics of Bifidobacteria.</title>
        <authorList>
            <person name="Ventura M."/>
            <person name="Milani C."/>
            <person name="Lugli G.A."/>
        </authorList>
    </citation>
    <scope>NUCLEOTIDE SEQUENCE [LARGE SCALE GENOMIC DNA]</scope>
    <source>
        <strain evidence="5 6">LMG 21811</strain>
    </source>
</reference>
<dbReference type="Gene3D" id="1.10.443.10">
    <property type="entry name" value="Intergrase catalytic core"/>
    <property type="match status" value="1"/>
</dbReference>
<dbReference type="STRING" id="78346.BRUM_1430"/>
<dbReference type="InterPro" id="IPR002104">
    <property type="entry name" value="Integrase_catalytic"/>
</dbReference>
<dbReference type="Proteomes" id="UP000029078">
    <property type="component" value="Unassembled WGS sequence"/>
</dbReference>
<gene>
    <name evidence="5" type="ORF">BRUM_1430</name>
</gene>
<dbReference type="Pfam" id="PF00589">
    <property type="entry name" value="Phage_integrase"/>
    <property type="match status" value="1"/>
</dbReference>
<dbReference type="PANTHER" id="PTHR30349:SF41">
    <property type="entry name" value="INTEGRASE_RECOMBINASE PROTEIN MJ0367-RELATED"/>
    <property type="match status" value="1"/>
</dbReference>